<accession>A0AAV6UGZ3</accession>
<keyword evidence="6" id="KW-1185">Reference proteome</keyword>
<evidence type="ECO:0000256" key="3">
    <source>
        <dbReference type="ARBA" id="ARBA00023599"/>
    </source>
</evidence>
<dbReference type="SMART" id="SM00128">
    <property type="entry name" value="IPPc"/>
    <property type="match status" value="1"/>
</dbReference>
<evidence type="ECO:0000259" key="4">
    <source>
        <dbReference type="SMART" id="SM00128"/>
    </source>
</evidence>
<dbReference type="PANTHER" id="PTHR12997:SF2">
    <property type="entry name" value="INOSITOL POLYPHOSPHATE-5-PHOSPHATASE A"/>
    <property type="match status" value="1"/>
</dbReference>
<comment type="caution">
    <text evidence="5">The sequence shown here is derived from an EMBL/GenBank/DDBJ whole genome shotgun (WGS) entry which is preliminary data.</text>
</comment>
<dbReference type="InterPro" id="IPR036691">
    <property type="entry name" value="Endo/exonu/phosph_ase_sf"/>
</dbReference>
<feature type="domain" description="Inositol polyphosphate-related phosphatase" evidence="4">
    <location>
        <begin position="3"/>
        <end position="396"/>
    </location>
</feature>
<dbReference type="GO" id="GO:0046856">
    <property type="term" value="P:phosphatidylinositol dephosphorylation"/>
    <property type="evidence" value="ECO:0007669"/>
    <property type="project" value="InterPro"/>
</dbReference>
<dbReference type="AlphaFoldDB" id="A0AAV6UGZ3"/>
<keyword evidence="2" id="KW-0378">Hydrolase</keyword>
<dbReference type="EC" id="3.1.3.56" evidence="1"/>
<organism evidence="5 6">
    <name type="scientific">Oedothorax gibbosus</name>
    <dbReference type="NCBI Taxonomy" id="931172"/>
    <lineage>
        <taxon>Eukaryota</taxon>
        <taxon>Metazoa</taxon>
        <taxon>Ecdysozoa</taxon>
        <taxon>Arthropoda</taxon>
        <taxon>Chelicerata</taxon>
        <taxon>Arachnida</taxon>
        <taxon>Araneae</taxon>
        <taxon>Araneomorphae</taxon>
        <taxon>Entelegynae</taxon>
        <taxon>Araneoidea</taxon>
        <taxon>Linyphiidae</taxon>
        <taxon>Erigoninae</taxon>
        <taxon>Oedothorax</taxon>
    </lineage>
</organism>
<dbReference type="InterPro" id="IPR000300">
    <property type="entry name" value="IPPc"/>
</dbReference>
<dbReference type="EMBL" id="JAFNEN010000419">
    <property type="protein sequence ID" value="KAG8183396.1"/>
    <property type="molecule type" value="Genomic_DNA"/>
</dbReference>
<proteinExistence type="inferred from homology"/>
<dbReference type="GO" id="GO:0004445">
    <property type="term" value="F:inositol-polyphosphate 5-phosphatase activity"/>
    <property type="evidence" value="ECO:0007669"/>
    <property type="project" value="UniProtKB-EC"/>
</dbReference>
<comment type="similarity">
    <text evidence="3">Belongs to the inositol 1,4,5-trisphosphate 5-phosphatase type I family.</text>
</comment>
<evidence type="ECO:0000313" key="5">
    <source>
        <dbReference type="EMBL" id="KAG8183396.1"/>
    </source>
</evidence>
<protein>
    <recommendedName>
        <fullName evidence="1">inositol-polyphosphate 5-phosphatase</fullName>
        <ecNumber evidence="1">3.1.3.56</ecNumber>
    </recommendedName>
</protein>
<gene>
    <name evidence="5" type="ORF">JTE90_008298</name>
</gene>
<dbReference type="Gene3D" id="3.60.10.10">
    <property type="entry name" value="Endonuclease/exonuclease/phosphatase"/>
    <property type="match status" value="1"/>
</dbReference>
<sequence>MEELVSVCLISANVGSIFEDPENLFSLWLKEFLLVIKQFEPKFLALHCQEVGGKCAKDAAKHVEDFVRALMTSEELSHFDQIRVYMDNGFTNVETFTALGSLYFVHNSLKDVQIWDFNENKFKSAAGKEVHIGNIDLVGTTEKVKFPVEVFPESTFSRKGFMRTRWRIGCSVFDLVNVHLFHDACNFTAMKEFPSIYSKRRQNAMAYILQRFNMGPQERAPLFIFGDFNFRLDTKGVVQKLTEQAVPVYVKSAKNEEVEKIVYREAGNEDKVILTLEKKVFDLDQHEVTFAGEKWLLEFDREPKTFEKDLFEFDISFPPSYPFKEDTCSGNSYMRTRCPSWCDRIFLSRSALSLVNMTPLGSGYPPILYQLVGADSAMGDHKPVMLLCNLRCFPGKNNSNQLSEP</sequence>
<name>A0AAV6UGZ3_9ARAC</name>
<evidence type="ECO:0000256" key="1">
    <source>
        <dbReference type="ARBA" id="ARBA00012997"/>
    </source>
</evidence>
<dbReference type="InterPro" id="IPR039737">
    <property type="entry name" value="INPP5A"/>
</dbReference>
<reference evidence="5 6" key="1">
    <citation type="journal article" date="2022" name="Nat. Ecol. Evol.">
        <title>A masculinizing supergene underlies an exaggerated male reproductive morph in a spider.</title>
        <authorList>
            <person name="Hendrickx F."/>
            <person name="De Corte Z."/>
            <person name="Sonet G."/>
            <person name="Van Belleghem S.M."/>
            <person name="Kostlbacher S."/>
            <person name="Vangestel C."/>
        </authorList>
    </citation>
    <scope>NUCLEOTIDE SEQUENCE [LARGE SCALE GENOMIC DNA]</scope>
    <source>
        <strain evidence="5">W744_W776</strain>
    </source>
</reference>
<dbReference type="Pfam" id="PF22669">
    <property type="entry name" value="Exo_endo_phos2"/>
    <property type="match status" value="1"/>
</dbReference>
<dbReference type="PANTHER" id="PTHR12997">
    <property type="entry name" value="TYPE I INOSITOL-1,4,5-TRISPHOSPHATE 5-PHOSPHATASE"/>
    <property type="match status" value="1"/>
</dbReference>
<dbReference type="SUPFAM" id="SSF56219">
    <property type="entry name" value="DNase I-like"/>
    <property type="match status" value="1"/>
</dbReference>
<evidence type="ECO:0000313" key="6">
    <source>
        <dbReference type="Proteomes" id="UP000827092"/>
    </source>
</evidence>
<dbReference type="Proteomes" id="UP000827092">
    <property type="component" value="Unassembled WGS sequence"/>
</dbReference>
<evidence type="ECO:0000256" key="2">
    <source>
        <dbReference type="ARBA" id="ARBA00022801"/>
    </source>
</evidence>